<dbReference type="InterPro" id="IPR004484">
    <property type="entry name" value="CbiA/CobB_synth"/>
</dbReference>
<dbReference type="PANTHER" id="PTHR43873">
    <property type="entry name" value="COBYRINATE A,C-DIAMIDE SYNTHASE"/>
    <property type="match status" value="1"/>
</dbReference>
<dbReference type="InterPro" id="IPR027417">
    <property type="entry name" value="P-loop_NTPase"/>
</dbReference>
<dbReference type="InterPro" id="IPR011698">
    <property type="entry name" value="GATase_3"/>
</dbReference>
<dbReference type="NCBIfam" id="NF004921">
    <property type="entry name" value="PRK06278.1"/>
    <property type="match status" value="1"/>
</dbReference>
<dbReference type="eggNOG" id="arCOG00107">
    <property type="taxonomic scope" value="Archaea"/>
</dbReference>
<dbReference type="GO" id="GO:0016740">
    <property type="term" value="F:transferase activity"/>
    <property type="evidence" value="ECO:0007669"/>
    <property type="project" value="UniProtKB-KW"/>
</dbReference>
<protein>
    <submittedName>
        <fullName evidence="3">CobB/CobQ domain protein glutamine amidotransferase</fullName>
    </submittedName>
</protein>
<proteinExistence type="predicted"/>
<accession>A6UW48</accession>
<evidence type="ECO:0000259" key="2">
    <source>
        <dbReference type="Pfam" id="PF07685"/>
    </source>
</evidence>
<dbReference type="HOGENOM" id="CLU_565768_0_0_2"/>
<evidence type="ECO:0000256" key="1">
    <source>
        <dbReference type="ARBA" id="ARBA00022962"/>
    </source>
</evidence>
<dbReference type="KEGG" id="mae:Maeo_1143"/>
<dbReference type="PANTHER" id="PTHR43873:SF2">
    <property type="entry name" value="COBYRIC ACID SYNTHASE"/>
    <property type="match status" value="1"/>
</dbReference>
<dbReference type="GO" id="GO:0042242">
    <property type="term" value="F:cobyrinic acid a,c-diamide synthase activity"/>
    <property type="evidence" value="ECO:0007669"/>
    <property type="project" value="InterPro"/>
</dbReference>
<reference evidence="3" key="1">
    <citation type="submission" date="2007-06" db="EMBL/GenBank/DDBJ databases">
        <title>Complete sequence of Methanococcus aeolicus Nankai-3.</title>
        <authorList>
            <consortium name="US DOE Joint Genome Institute"/>
            <person name="Copeland A."/>
            <person name="Lucas S."/>
            <person name="Lapidus A."/>
            <person name="Barry K."/>
            <person name="Glavina del Rio T."/>
            <person name="Dalin E."/>
            <person name="Tice H."/>
            <person name="Pitluck S."/>
            <person name="Chain P."/>
            <person name="Malfatti S."/>
            <person name="Shin M."/>
            <person name="Vergez L."/>
            <person name="Schmutz J."/>
            <person name="Larimer F."/>
            <person name="Land M."/>
            <person name="Hauser L."/>
            <person name="Kyrpides N."/>
            <person name="Lykidis A."/>
            <person name="Sieprawska-Lupa M."/>
            <person name="Whitman W.B."/>
            <person name="Richardson P."/>
        </authorList>
    </citation>
    <scope>NUCLEOTIDE SEQUENCE [LARGE SCALE GENOMIC DNA]</scope>
    <source>
        <strain evidence="3">Nankai-3</strain>
    </source>
</reference>
<keyword evidence="1 3" id="KW-0315">Glutamine amidotransferase</keyword>
<dbReference type="EMBL" id="CP000743">
    <property type="protein sequence ID" value="ABR56720.1"/>
    <property type="molecule type" value="Genomic_DNA"/>
</dbReference>
<dbReference type="AlphaFoldDB" id="A6UW48"/>
<dbReference type="PROSITE" id="PS51273">
    <property type="entry name" value="GATASE_TYPE_1"/>
    <property type="match status" value="1"/>
</dbReference>
<dbReference type="Gene3D" id="3.40.50.880">
    <property type="match status" value="1"/>
</dbReference>
<feature type="domain" description="CobB/CobQ-like glutamine amidotransferase" evidence="2">
    <location>
        <begin position="34"/>
        <end position="198"/>
    </location>
</feature>
<keyword evidence="4" id="KW-1185">Reference proteome</keyword>
<dbReference type="STRING" id="419665.Maeo_1143"/>
<dbReference type="SUPFAM" id="SSF52317">
    <property type="entry name" value="Class I glutamine amidotransferase-like"/>
    <property type="match status" value="1"/>
</dbReference>
<dbReference type="Pfam" id="PF07685">
    <property type="entry name" value="GATase_3"/>
    <property type="match status" value="1"/>
</dbReference>
<evidence type="ECO:0000313" key="3">
    <source>
        <dbReference type="EMBL" id="ABR56720.1"/>
    </source>
</evidence>
<dbReference type="Gene3D" id="3.40.50.300">
    <property type="entry name" value="P-loop containing nucleotide triphosphate hydrolases"/>
    <property type="match status" value="1"/>
</dbReference>
<organism evidence="3 4">
    <name type="scientific">Methanococcus aeolicus (strain ATCC BAA-1280 / DSM 17508 / OCM 812 / Nankai-3)</name>
    <dbReference type="NCBI Taxonomy" id="419665"/>
    <lineage>
        <taxon>Archaea</taxon>
        <taxon>Methanobacteriati</taxon>
        <taxon>Methanobacteriota</taxon>
        <taxon>Methanomada group</taxon>
        <taxon>Methanococci</taxon>
        <taxon>Methanococcales</taxon>
        <taxon>Methanococcaceae</taxon>
        <taxon>Methanococcus</taxon>
    </lineage>
</organism>
<gene>
    <name evidence="3" type="ordered locus">Maeo_1143</name>
</gene>
<sequence length="501" mass="56390">MLKNTAGDIMEIGILDIKGALPCFENFGNLPTKIIDENNVKIINDLDMLIMPGGSLVESGSLTDDLKKQIIEFDNIILGICSGFQILCEKIDIGRKSPVPIVKEGLNLLGVEFSPLICTDRVKFNIVESEIFENNSGTGFHCHTYGDIKITNKKTKPLTYSSIQKLNYKMTGGKDILSGVYCNNIIGTMVHNFLDNKNIRENLFNYLKIDEIEQNNIFKKNKEIKNKLKAKSIIYNNKYKNENNNNKNTNDNKNLNSKKGLILLATGSDSGKTFLITSIVSKLNKKTFVAKIGPDVRDIVPSLYILREEMTKYNSIKIADRGWCEVEEFMNFVNNSDYEYYIIEGVMGAFTGALNKKNYSGAEISKTLGAPTYIVSACNKSGIEGAFVESLAYYSLLKEMGVNVKGMILNKIYNFEIFEKVKEIGENIGLEVIGVGKAIQNKRGLMPEVEIDYEEFCKNANNITMDINIPKLNINGHNNSNNSNTQNYDFKHYLEKWSKKI</sequence>
<name>A6UW48_META3</name>
<dbReference type="SUPFAM" id="SSF52540">
    <property type="entry name" value="P-loop containing nucleoside triphosphate hydrolases"/>
    <property type="match status" value="1"/>
</dbReference>
<evidence type="ECO:0000313" key="4">
    <source>
        <dbReference type="Proteomes" id="UP000001106"/>
    </source>
</evidence>
<dbReference type="Proteomes" id="UP000001106">
    <property type="component" value="Chromosome"/>
</dbReference>
<dbReference type="InterPro" id="IPR029062">
    <property type="entry name" value="Class_I_gatase-like"/>
</dbReference>